<evidence type="ECO:0000313" key="2">
    <source>
        <dbReference type="Proteomes" id="UP000561011"/>
    </source>
</evidence>
<comment type="caution">
    <text evidence="1">The sequence shown here is derived from an EMBL/GenBank/DDBJ whole genome shotgun (WGS) entry which is preliminary data.</text>
</comment>
<evidence type="ECO:0008006" key="3">
    <source>
        <dbReference type="Google" id="ProtNLM"/>
    </source>
</evidence>
<dbReference type="Gene3D" id="3.30.920.30">
    <property type="entry name" value="Hypothetical protein"/>
    <property type="match status" value="1"/>
</dbReference>
<dbReference type="RefSeq" id="WP_179914676.1">
    <property type="nucleotide sequence ID" value="NZ_JACBYE010000088.1"/>
</dbReference>
<name>A0A853EYE6_9MICO</name>
<dbReference type="EMBL" id="JACBYE010000088">
    <property type="protein sequence ID" value="NYS95549.1"/>
    <property type="molecule type" value="Genomic_DNA"/>
</dbReference>
<dbReference type="InterPro" id="IPR038570">
    <property type="entry name" value="HicA_sf"/>
</dbReference>
<accession>A0A853EYE6</accession>
<organism evidence="1 2">
    <name type="scientific">Sanguibacter inulinus</name>
    <dbReference type="NCBI Taxonomy" id="60922"/>
    <lineage>
        <taxon>Bacteria</taxon>
        <taxon>Bacillati</taxon>
        <taxon>Actinomycetota</taxon>
        <taxon>Actinomycetes</taxon>
        <taxon>Micrococcales</taxon>
        <taxon>Sanguibacteraceae</taxon>
        <taxon>Sanguibacter</taxon>
    </lineage>
</organism>
<dbReference type="Proteomes" id="UP000561011">
    <property type="component" value="Unassembled WGS sequence"/>
</dbReference>
<keyword evidence="2" id="KW-1185">Reference proteome</keyword>
<dbReference type="AlphaFoldDB" id="A0A853EYE6"/>
<protein>
    <recommendedName>
        <fullName evidence="3">Type II toxin-antitoxin system HicA family toxin</fullName>
    </recommendedName>
</protein>
<evidence type="ECO:0000313" key="1">
    <source>
        <dbReference type="EMBL" id="NYS95549.1"/>
    </source>
</evidence>
<reference evidence="1 2" key="1">
    <citation type="submission" date="2020-07" db="EMBL/GenBank/DDBJ databases">
        <title>MOT database genomes.</title>
        <authorList>
            <person name="Joseph S."/>
            <person name="Aduse-Opoku J."/>
            <person name="Hashim A."/>
            <person name="Wade W."/>
            <person name="Curtis M."/>
        </authorList>
    </citation>
    <scope>NUCLEOTIDE SEQUENCE [LARGE SCALE GENOMIC DNA]</scope>
    <source>
        <strain evidence="1 2">DSM 100099</strain>
    </source>
</reference>
<proteinExistence type="predicted"/>
<sequence length="61" mass="7084">MRRRELEKRIAQIAKVRGVRPEYLEGGSHTKVRVGERQTVIPRHTEINEITARAILKHLEG</sequence>
<gene>
    <name evidence="1" type="ORF">HZZ10_18760</name>
</gene>